<dbReference type="SUPFAM" id="SSF52540">
    <property type="entry name" value="P-loop containing nucleoside triphosphate hydrolases"/>
    <property type="match status" value="1"/>
</dbReference>
<keyword evidence="1" id="KW-0808">Transferase</keyword>
<dbReference type="EMBL" id="JACHFH010000001">
    <property type="protein sequence ID" value="MBB5334991.1"/>
    <property type="molecule type" value="Genomic_DNA"/>
</dbReference>
<evidence type="ECO:0000313" key="1">
    <source>
        <dbReference type="EMBL" id="MBB5334991.1"/>
    </source>
</evidence>
<name>A0A840UBB2_9FIRM</name>
<evidence type="ECO:0000313" key="2">
    <source>
        <dbReference type="Proteomes" id="UP000559117"/>
    </source>
</evidence>
<reference evidence="1 2" key="1">
    <citation type="submission" date="2020-08" db="EMBL/GenBank/DDBJ databases">
        <title>Genomic Encyclopedia of Type Strains, Phase IV (KMG-IV): sequencing the most valuable type-strain genomes for metagenomic binning, comparative biology and taxonomic classification.</title>
        <authorList>
            <person name="Goeker M."/>
        </authorList>
    </citation>
    <scope>NUCLEOTIDE SEQUENCE [LARGE SCALE GENOMIC DNA]</scope>
    <source>
        <strain evidence="1 2">DSM 24661</strain>
    </source>
</reference>
<dbReference type="InterPro" id="IPR027417">
    <property type="entry name" value="P-loop_NTPase"/>
</dbReference>
<protein>
    <submittedName>
        <fullName evidence="1">Deoxyadenosine/deoxycytidine kinase</fullName>
    </submittedName>
</protein>
<organism evidence="1 2">
    <name type="scientific">Pectinatus brassicae</name>
    <dbReference type="NCBI Taxonomy" id="862415"/>
    <lineage>
        <taxon>Bacteria</taxon>
        <taxon>Bacillati</taxon>
        <taxon>Bacillota</taxon>
        <taxon>Negativicutes</taxon>
        <taxon>Selenomonadales</taxon>
        <taxon>Selenomonadaceae</taxon>
        <taxon>Pectinatus</taxon>
    </lineage>
</organism>
<comment type="caution">
    <text evidence="1">The sequence shown here is derived from an EMBL/GenBank/DDBJ whole genome shotgun (WGS) entry which is preliminary data.</text>
</comment>
<dbReference type="Proteomes" id="UP000559117">
    <property type="component" value="Unassembled WGS sequence"/>
</dbReference>
<dbReference type="GO" id="GO:0016301">
    <property type="term" value="F:kinase activity"/>
    <property type="evidence" value="ECO:0007669"/>
    <property type="project" value="UniProtKB-KW"/>
</dbReference>
<sequence>MIITVVGICASGKSTLVKGLRNFGYDAHNIAQEHSCVQKLWQKNQPDLLILLDAQLVSVQKRRRPSWTQERIDIQHERLLNARENCNLYIQTDTLSIDQVLTKAIDYIKNYHIIAAN</sequence>
<gene>
    <name evidence="1" type="ORF">HNR32_000091</name>
</gene>
<keyword evidence="2" id="KW-1185">Reference proteome</keyword>
<dbReference type="AlphaFoldDB" id="A0A840UBB2"/>
<accession>A0A840UBB2</accession>
<keyword evidence="1" id="KW-0418">Kinase</keyword>
<dbReference type="RefSeq" id="WP_183858820.1">
    <property type="nucleotide sequence ID" value="NZ_JACHFH010000001.1"/>
</dbReference>
<proteinExistence type="predicted"/>